<protein>
    <submittedName>
        <fullName evidence="2">Tetratricopeptide (TPR) repeat protein</fullName>
    </submittedName>
</protein>
<organism evidence="2 3">
    <name type="scientific">Cellulomonas iranensis</name>
    <dbReference type="NCBI Taxonomy" id="76862"/>
    <lineage>
        <taxon>Bacteria</taxon>
        <taxon>Bacillati</taxon>
        <taxon>Actinomycetota</taxon>
        <taxon>Actinomycetes</taxon>
        <taxon>Micrococcales</taxon>
        <taxon>Cellulomonadaceae</taxon>
        <taxon>Cellulomonas</taxon>
    </lineage>
</organism>
<dbReference type="InterPro" id="IPR011990">
    <property type="entry name" value="TPR-like_helical_dom_sf"/>
</dbReference>
<dbReference type="SUPFAM" id="SSF48452">
    <property type="entry name" value="TPR-like"/>
    <property type="match status" value="2"/>
</dbReference>
<evidence type="ECO:0000313" key="2">
    <source>
        <dbReference type="EMBL" id="MDQ0425803.1"/>
    </source>
</evidence>
<dbReference type="RefSeq" id="WP_070319491.1">
    <property type="nucleotide sequence ID" value="NZ_JAUSVM010000001.1"/>
</dbReference>
<comment type="caution">
    <text evidence="2">The sequence shown here is derived from an EMBL/GenBank/DDBJ whole genome shotgun (WGS) entry which is preliminary data.</text>
</comment>
<keyword evidence="3" id="KW-1185">Reference proteome</keyword>
<dbReference type="Gene3D" id="3.40.50.300">
    <property type="entry name" value="P-loop containing nucleotide triphosphate hydrolases"/>
    <property type="match status" value="1"/>
</dbReference>
<dbReference type="PRINTS" id="PR00364">
    <property type="entry name" value="DISEASERSIST"/>
</dbReference>
<dbReference type="Pfam" id="PF00931">
    <property type="entry name" value="NB-ARC"/>
    <property type="match status" value="1"/>
</dbReference>
<feature type="domain" description="NB-ARC" evidence="1">
    <location>
        <begin position="129"/>
        <end position="287"/>
    </location>
</feature>
<dbReference type="SUPFAM" id="SSF52540">
    <property type="entry name" value="P-loop containing nucleoside triphosphate hydrolases"/>
    <property type="match status" value="1"/>
</dbReference>
<dbReference type="PANTHER" id="PTHR47691:SF3">
    <property type="entry name" value="HTH-TYPE TRANSCRIPTIONAL REGULATOR RV0890C-RELATED"/>
    <property type="match status" value="1"/>
</dbReference>
<dbReference type="PANTHER" id="PTHR47691">
    <property type="entry name" value="REGULATOR-RELATED"/>
    <property type="match status" value="1"/>
</dbReference>
<name>A0ABU0GKE5_9CELL</name>
<dbReference type="Proteomes" id="UP001240250">
    <property type="component" value="Unassembled WGS sequence"/>
</dbReference>
<dbReference type="InterPro" id="IPR027417">
    <property type="entry name" value="P-loop_NTPase"/>
</dbReference>
<accession>A0ABU0GKE5</accession>
<sequence length="810" mass="84980">MAQDAGLDDVAARLVALRAQAGSPSYAVIAARVGQVRAARGEPGAAPARSTVYDCFRPGRARVDVALVRDVLAALGLGAEETSAWLAAAGLAGAPARWTEAAHGEGLATGDPGLLVGRAREREVARRAVVERDVPVVLVEGMAGVGKSTLARAVAHDLVAAGVAERALHLDVHGSSPSRRPAGPTAVVAAVARHLDVRLPAAADVAAARTALAGHLAGRTVLLVLDDVPAAEHVTVLAQVPGMRVVVTSRRRLRLPAALPHERVTVRPLAADAALDLLRAVVGPQRVDAEPAAAGRLVDALGGLPLALELTARHVAGTPSWSLADHADRVTERLGTARVEEAVHAAFHLSYLDLEPRTARTLRLLAAQPCRTLSAREVAVLTGTTTGGAERDVARLEAVHLVHRDADGVALHDLVRAYAAGVGADEDPPSERVEALARLRELWVQRAWAVHHALGGERVRLTSRTRSGWPEVDAREARGWLDRLTADVLLLVDPATRPDAEQVVELSEALGWALNQYSRWDTARLLHTRARDVARAAGDEVGVLRATLALGRLSVWRAEWDDATALLTAARRGFERHGVREQAEECTQALAIVAAQTGRYDEAAALLRELLDGLVAGGRVRDAGRARDNLAIVLRRLDRLDEAAAEHRRAAAESASAGDREGQGNALVNLSDVLLALGHAVDGLATAREALAIGRACGDDRVVAYALTNVGIALDATGDHDAAADHHREALAQGRRIGDPHLEVSVLNNLADTHRALGRADLAGAGYRTAADLAATLRYAHEATRAAAGLAALGLPAGPAHDDSLAADPA</sequence>
<dbReference type="Gene3D" id="1.25.40.10">
    <property type="entry name" value="Tetratricopeptide repeat domain"/>
    <property type="match status" value="1"/>
</dbReference>
<dbReference type="InterPro" id="IPR002182">
    <property type="entry name" value="NB-ARC"/>
</dbReference>
<evidence type="ECO:0000259" key="1">
    <source>
        <dbReference type="Pfam" id="PF00931"/>
    </source>
</evidence>
<proteinExistence type="predicted"/>
<reference evidence="2 3" key="1">
    <citation type="submission" date="2023-07" db="EMBL/GenBank/DDBJ databases">
        <title>Sequencing the genomes of 1000 actinobacteria strains.</title>
        <authorList>
            <person name="Klenk H.-P."/>
        </authorList>
    </citation>
    <scope>NUCLEOTIDE SEQUENCE [LARGE SCALE GENOMIC DNA]</scope>
    <source>
        <strain evidence="2 3">DSM 14785</strain>
    </source>
</reference>
<gene>
    <name evidence="2" type="ORF">JO380_002184</name>
</gene>
<evidence type="ECO:0000313" key="3">
    <source>
        <dbReference type="Proteomes" id="UP001240250"/>
    </source>
</evidence>
<dbReference type="Pfam" id="PF13424">
    <property type="entry name" value="TPR_12"/>
    <property type="match status" value="1"/>
</dbReference>
<dbReference type="EMBL" id="JAUSVM010000001">
    <property type="protein sequence ID" value="MDQ0425803.1"/>
    <property type="molecule type" value="Genomic_DNA"/>
</dbReference>